<feature type="chain" id="PRO_5043320883" evidence="1">
    <location>
        <begin position="24"/>
        <end position="398"/>
    </location>
</feature>
<keyword evidence="1" id="KW-0732">Signal</keyword>
<dbReference type="AlphaFoldDB" id="A0AAX3M0C7"/>
<evidence type="ECO:0000256" key="1">
    <source>
        <dbReference type="SAM" id="SignalP"/>
    </source>
</evidence>
<feature type="signal peptide" evidence="1">
    <location>
        <begin position="1"/>
        <end position="23"/>
    </location>
</feature>
<proteinExistence type="predicted"/>
<keyword evidence="3" id="KW-1185">Reference proteome</keyword>
<dbReference type="Proteomes" id="UP001220509">
    <property type="component" value="Chromosome"/>
</dbReference>
<protein>
    <submittedName>
        <fullName evidence="2">Uncharacterized protein</fullName>
    </submittedName>
</protein>
<evidence type="ECO:0000313" key="3">
    <source>
        <dbReference type="Proteomes" id="UP001220509"/>
    </source>
</evidence>
<reference evidence="2 3" key="1">
    <citation type="submission" date="2023-02" db="EMBL/GenBank/DDBJ databases">
        <title>Genome sequence of Paenibacillus kyungheensis KACC 18744.</title>
        <authorList>
            <person name="Kim S."/>
            <person name="Heo J."/>
            <person name="Kwon S.-W."/>
        </authorList>
    </citation>
    <scope>NUCLEOTIDE SEQUENCE [LARGE SCALE GENOMIC DNA]</scope>
    <source>
        <strain evidence="2 3">KACC 18744</strain>
    </source>
</reference>
<evidence type="ECO:0000313" key="2">
    <source>
        <dbReference type="EMBL" id="WCT55655.1"/>
    </source>
</evidence>
<sequence length="398" mass="43453">MKKNVLILTSAIILLSFTLSANASSITSTEPLNKTEIQKEMEQALQDQINYHVEEYLNLSKSSKVEYLQEYGITGKSSLRISRVTQDTYLSENQVEKAFEDKLESAYIYTMDENGYVYDKEGDIVNKVDLNIESSNKDIIANTNNIKVQRLASTAIDSSINGYNSGAFSRQVTSSGYSGIKTTFTLPTATNISIANSSVIGYLYNGIDTVPTGAGGYKLEAGLQYSPATSGYTASIHPQNQSQNAVPDGPDTNYSNTNLPKRYKPGTSITHNLIYDTSSSQFKYFVNGTNVNGTSQYIYFYYHKSLTSDQLNDMHVKRVVALAKTGYTGESLGKINLQYNDTQITNTAGTTVSLTSAKLDSLQKNGKIYGTADNPSSKITKTPASGNIASQSITINAQ</sequence>
<accession>A0AAX3M0C7</accession>
<dbReference type="KEGG" id="pka:PQ456_21320"/>
<organism evidence="2 3">
    <name type="scientific">Paenibacillus kyungheensis</name>
    <dbReference type="NCBI Taxonomy" id="1452732"/>
    <lineage>
        <taxon>Bacteria</taxon>
        <taxon>Bacillati</taxon>
        <taxon>Bacillota</taxon>
        <taxon>Bacilli</taxon>
        <taxon>Bacillales</taxon>
        <taxon>Paenibacillaceae</taxon>
        <taxon>Paenibacillus</taxon>
    </lineage>
</organism>
<name>A0AAX3M0C7_9BACL</name>
<dbReference type="RefSeq" id="WP_273614012.1">
    <property type="nucleotide sequence ID" value="NZ_CP117416.1"/>
</dbReference>
<gene>
    <name evidence="2" type="ORF">PQ456_21320</name>
</gene>
<dbReference type="EMBL" id="CP117416">
    <property type="protein sequence ID" value="WCT55655.1"/>
    <property type="molecule type" value="Genomic_DNA"/>
</dbReference>